<dbReference type="InterPro" id="IPR016024">
    <property type="entry name" value="ARM-type_fold"/>
</dbReference>
<keyword evidence="8" id="KW-1185">Reference proteome</keyword>
<dbReference type="InterPro" id="IPR012677">
    <property type="entry name" value="Nucleotide-bd_a/b_plait_sf"/>
</dbReference>
<dbReference type="InterPro" id="IPR001313">
    <property type="entry name" value="Pumilio_RNA-bd_rpt"/>
</dbReference>
<dbReference type="InterPro" id="IPR000504">
    <property type="entry name" value="RRM_dom"/>
</dbReference>
<dbReference type="OrthoDB" id="2017782at2759"/>
<evidence type="ECO:0000313" key="8">
    <source>
        <dbReference type="Proteomes" id="UP000245884"/>
    </source>
</evidence>
<dbReference type="PROSITE" id="PS50102">
    <property type="entry name" value="RRM"/>
    <property type="match status" value="2"/>
</dbReference>
<proteinExistence type="predicted"/>
<dbReference type="CDD" id="cd00590">
    <property type="entry name" value="RRM_SF"/>
    <property type="match status" value="1"/>
</dbReference>
<evidence type="ECO:0000259" key="6">
    <source>
        <dbReference type="PROSITE" id="PS50303"/>
    </source>
</evidence>
<keyword evidence="2" id="KW-0694">RNA-binding</keyword>
<dbReference type="SUPFAM" id="SSF54928">
    <property type="entry name" value="RNA-binding domain, RBD"/>
    <property type="match status" value="2"/>
</dbReference>
<dbReference type="SMART" id="SM00025">
    <property type="entry name" value="Pumilio"/>
    <property type="match status" value="6"/>
</dbReference>
<dbReference type="PANTHER" id="PTHR47093:SF1">
    <property type="entry name" value="PROTEIN JSN1-RELATED"/>
    <property type="match status" value="1"/>
</dbReference>
<gene>
    <name evidence="7" type="ORF">BDZ90DRAFT_218718</name>
</gene>
<accession>A0A316UT56</accession>
<dbReference type="GO" id="GO:0003723">
    <property type="term" value="F:RNA binding"/>
    <property type="evidence" value="ECO:0007669"/>
    <property type="project" value="UniProtKB-UniRule"/>
</dbReference>
<feature type="compositionally biased region" description="Low complexity" evidence="4">
    <location>
        <begin position="62"/>
        <end position="74"/>
    </location>
</feature>
<evidence type="ECO:0000256" key="3">
    <source>
        <dbReference type="PROSITE-ProRule" id="PRU00317"/>
    </source>
</evidence>
<dbReference type="InterPro" id="IPR052645">
    <property type="entry name" value="Pumilio_domain_protein"/>
</dbReference>
<dbReference type="AlphaFoldDB" id="A0A316UT56"/>
<dbReference type="RefSeq" id="XP_025363079.1">
    <property type="nucleotide sequence ID" value="XM_025504377.1"/>
</dbReference>
<evidence type="ECO:0000259" key="5">
    <source>
        <dbReference type="PROSITE" id="PS50102"/>
    </source>
</evidence>
<feature type="repeat" description="Pumilio" evidence="3">
    <location>
        <begin position="393"/>
        <end position="428"/>
    </location>
</feature>
<protein>
    <submittedName>
        <fullName evidence="7">ARM repeat-containing protein</fullName>
    </submittedName>
</protein>
<evidence type="ECO:0000256" key="4">
    <source>
        <dbReference type="SAM" id="MobiDB-lite"/>
    </source>
</evidence>
<keyword evidence="1" id="KW-0677">Repeat</keyword>
<dbReference type="Gene3D" id="1.25.10.10">
    <property type="entry name" value="Leucine-rich Repeat Variant"/>
    <property type="match status" value="1"/>
</dbReference>
<dbReference type="Pfam" id="PF00076">
    <property type="entry name" value="RRM_1"/>
    <property type="match status" value="2"/>
</dbReference>
<dbReference type="Proteomes" id="UP000245884">
    <property type="component" value="Unassembled WGS sequence"/>
</dbReference>
<feature type="non-terminal residue" evidence="7">
    <location>
        <position position="623"/>
    </location>
</feature>
<dbReference type="PROSITE" id="PS50302">
    <property type="entry name" value="PUM"/>
    <property type="match status" value="2"/>
</dbReference>
<dbReference type="SMART" id="SM00360">
    <property type="entry name" value="RRM"/>
    <property type="match status" value="2"/>
</dbReference>
<feature type="domain" description="RRM" evidence="5">
    <location>
        <begin position="196"/>
        <end position="271"/>
    </location>
</feature>
<sequence length="623" mass="67493">MAARGASTSKPYGGGQGSLAAHDFFDGRLPTPPNLPPSHSASGHVSSSRAGPPSPAHSHRLSPSIAHASAAASADRGQAPQQQPTRSLWVGNLSSSTTGQKLTQAFAQYGAIESMRLLPDKECGFVNFVEVADAIQARDDILNRLGGRVRGLCAESSTPIKIGYGKIDESSPNLKARAQSPQGLGTGERDDAPPTRALWVGSIPSSTSPAALLSIFQPFGPVESARILTHKNCGFVNFERIDDAVRARKLLNGHDILGPEVGAVRVGFAKVPSKLEDGSYPGEPNSEGYSIATDQLNNLKGSNGVPVEQQMKPGNLESYRSHFVTEMLHESTVDAHLNVVSQFRSPATYYTSIPVVSESNASRRFDTAKLRDMRKFIEQGQCHQVDIDNLALSLLDSIVDLASDYIGNTLVQKFFERCSEPIKTRMLELVAPSLATVGIHKNGTWAAQKILDMAQSPEQRSLIAHHLRPFIPPLLLDQFGNYVVQCLLPYGAEPEAGDELRSRSDFIFDAMVDRCWEIAQGRFGARSMRACLESPLATNLQKKRVAMAVVLNSVPLATSPNGSLLLNWLLDASNLPGRYRLLSPRFTPHLAHLCTHKLASLTVLRIVNQRLESEAAHSLLDAL</sequence>
<feature type="region of interest" description="Disordered" evidence="4">
    <location>
        <begin position="171"/>
        <end position="191"/>
    </location>
</feature>
<name>A0A316UT56_9BASI</name>
<feature type="domain" description="PUM-HD" evidence="6">
    <location>
        <begin position="332"/>
        <end position="623"/>
    </location>
</feature>
<feature type="compositionally biased region" description="Polar residues" evidence="4">
    <location>
        <begin position="1"/>
        <end position="10"/>
    </location>
</feature>
<feature type="compositionally biased region" description="Polar residues" evidence="4">
    <location>
        <begin position="79"/>
        <end position="92"/>
    </location>
</feature>
<dbReference type="PROSITE" id="PS50303">
    <property type="entry name" value="PUM_HD"/>
    <property type="match status" value="1"/>
</dbReference>
<dbReference type="InterPro" id="IPR011989">
    <property type="entry name" value="ARM-like"/>
</dbReference>
<dbReference type="GeneID" id="37026200"/>
<feature type="domain" description="RRM" evidence="5">
    <location>
        <begin position="86"/>
        <end position="167"/>
    </location>
</feature>
<feature type="region of interest" description="Disordered" evidence="4">
    <location>
        <begin position="1"/>
        <end position="92"/>
    </location>
</feature>
<reference evidence="7 8" key="1">
    <citation type="journal article" date="2018" name="Mol. Biol. Evol.">
        <title>Broad Genomic Sampling Reveals a Smut Pathogenic Ancestry of the Fungal Clade Ustilaginomycotina.</title>
        <authorList>
            <person name="Kijpornyongpan T."/>
            <person name="Mondo S.J."/>
            <person name="Barry K."/>
            <person name="Sandor L."/>
            <person name="Lee J."/>
            <person name="Lipzen A."/>
            <person name="Pangilinan J."/>
            <person name="LaButti K."/>
            <person name="Hainaut M."/>
            <person name="Henrissat B."/>
            <person name="Grigoriev I.V."/>
            <person name="Spatafora J.W."/>
            <person name="Aime M.C."/>
        </authorList>
    </citation>
    <scope>NUCLEOTIDE SEQUENCE [LARGE SCALE GENOMIC DNA]</scope>
    <source>
        <strain evidence="7 8">MCA 5214</strain>
    </source>
</reference>
<dbReference type="PANTHER" id="PTHR47093">
    <property type="entry name" value="PROTEIN JSN1-RELATED"/>
    <property type="match status" value="1"/>
</dbReference>
<dbReference type="Gene3D" id="3.30.70.330">
    <property type="match status" value="2"/>
</dbReference>
<feature type="compositionally biased region" description="Low complexity" evidence="4">
    <location>
        <begin position="38"/>
        <end position="51"/>
    </location>
</feature>
<evidence type="ECO:0000313" key="7">
    <source>
        <dbReference type="EMBL" id="PWN28467.1"/>
    </source>
</evidence>
<dbReference type="SUPFAM" id="SSF48371">
    <property type="entry name" value="ARM repeat"/>
    <property type="match status" value="1"/>
</dbReference>
<feature type="repeat" description="Pumilio" evidence="3">
    <location>
        <begin position="466"/>
        <end position="502"/>
    </location>
</feature>
<evidence type="ECO:0000256" key="2">
    <source>
        <dbReference type="PROSITE-ProRule" id="PRU00176"/>
    </source>
</evidence>
<organism evidence="7 8">
    <name type="scientific">Jaminaea rosea</name>
    <dbReference type="NCBI Taxonomy" id="1569628"/>
    <lineage>
        <taxon>Eukaryota</taxon>
        <taxon>Fungi</taxon>
        <taxon>Dikarya</taxon>
        <taxon>Basidiomycota</taxon>
        <taxon>Ustilaginomycotina</taxon>
        <taxon>Exobasidiomycetes</taxon>
        <taxon>Microstromatales</taxon>
        <taxon>Microstromatales incertae sedis</taxon>
        <taxon>Jaminaea</taxon>
    </lineage>
</organism>
<dbReference type="STRING" id="1569628.A0A316UT56"/>
<dbReference type="GO" id="GO:0000288">
    <property type="term" value="P:nuclear-transcribed mRNA catabolic process, deadenylation-dependent decay"/>
    <property type="evidence" value="ECO:0007669"/>
    <property type="project" value="TreeGrafter"/>
</dbReference>
<dbReference type="EMBL" id="KZ819665">
    <property type="protein sequence ID" value="PWN28467.1"/>
    <property type="molecule type" value="Genomic_DNA"/>
</dbReference>
<dbReference type="InterPro" id="IPR035979">
    <property type="entry name" value="RBD_domain_sf"/>
</dbReference>
<dbReference type="Pfam" id="PF00806">
    <property type="entry name" value="PUF"/>
    <property type="match status" value="3"/>
</dbReference>
<evidence type="ECO:0000256" key="1">
    <source>
        <dbReference type="ARBA" id="ARBA00022737"/>
    </source>
</evidence>
<dbReference type="InterPro" id="IPR033133">
    <property type="entry name" value="PUM-HD"/>
</dbReference>